<dbReference type="Proteomes" id="UP001497700">
    <property type="component" value="Unassembled WGS sequence"/>
</dbReference>
<reference evidence="1 2" key="1">
    <citation type="journal article" date="2022" name="New Phytol.">
        <title>Ecological generalism drives hyperdiversity of secondary metabolite gene clusters in xylarialean endophytes.</title>
        <authorList>
            <person name="Franco M.E.E."/>
            <person name="Wisecaver J.H."/>
            <person name="Arnold A.E."/>
            <person name="Ju Y.M."/>
            <person name="Slot J.C."/>
            <person name="Ahrendt S."/>
            <person name="Moore L.P."/>
            <person name="Eastman K.E."/>
            <person name="Scott K."/>
            <person name="Konkel Z."/>
            <person name="Mondo S.J."/>
            <person name="Kuo A."/>
            <person name="Hayes R.D."/>
            <person name="Haridas S."/>
            <person name="Andreopoulos B."/>
            <person name="Riley R."/>
            <person name="LaButti K."/>
            <person name="Pangilinan J."/>
            <person name="Lipzen A."/>
            <person name="Amirebrahimi M."/>
            <person name="Yan J."/>
            <person name="Adam C."/>
            <person name="Keymanesh K."/>
            <person name="Ng V."/>
            <person name="Louie K."/>
            <person name="Northen T."/>
            <person name="Drula E."/>
            <person name="Henrissat B."/>
            <person name="Hsieh H.M."/>
            <person name="Youens-Clark K."/>
            <person name="Lutzoni F."/>
            <person name="Miadlikowska J."/>
            <person name="Eastwood D.C."/>
            <person name="Hamelin R.C."/>
            <person name="Grigoriev I.V."/>
            <person name="U'Ren J.M."/>
        </authorList>
    </citation>
    <scope>NUCLEOTIDE SEQUENCE [LARGE SCALE GENOMIC DNA]</scope>
    <source>
        <strain evidence="1 2">CBS 119005</strain>
    </source>
</reference>
<protein>
    <submittedName>
        <fullName evidence="1">Uncharacterized protein</fullName>
    </submittedName>
</protein>
<proteinExistence type="predicted"/>
<evidence type="ECO:0000313" key="1">
    <source>
        <dbReference type="EMBL" id="KAI4859160.1"/>
    </source>
</evidence>
<comment type="caution">
    <text evidence="1">The sequence shown here is derived from an EMBL/GenBank/DDBJ whole genome shotgun (WGS) entry which is preliminary data.</text>
</comment>
<name>A0ACB9YJX0_9PEZI</name>
<accession>A0ACB9YJX0</accession>
<evidence type="ECO:0000313" key="2">
    <source>
        <dbReference type="Proteomes" id="UP001497700"/>
    </source>
</evidence>
<sequence>MPEQTLYEFPRFVEHRIERKPTSRATTINRRATVSGHAKTQGEKSRKNVSELSRGLSQKKVTKAEPTVWLPGVPTAEGEFTPPESDAAAQLRRYSGPRAAEFLPSRMEAYLDMTPIRRGSFLYMSRKHVEKDDYFSFDQEHQTATF</sequence>
<dbReference type="EMBL" id="MU393653">
    <property type="protein sequence ID" value="KAI4859160.1"/>
    <property type="molecule type" value="Genomic_DNA"/>
</dbReference>
<organism evidence="1 2">
    <name type="scientific">Hypoxylon rubiginosum</name>
    <dbReference type="NCBI Taxonomy" id="110542"/>
    <lineage>
        <taxon>Eukaryota</taxon>
        <taxon>Fungi</taxon>
        <taxon>Dikarya</taxon>
        <taxon>Ascomycota</taxon>
        <taxon>Pezizomycotina</taxon>
        <taxon>Sordariomycetes</taxon>
        <taxon>Xylariomycetidae</taxon>
        <taxon>Xylariales</taxon>
        <taxon>Hypoxylaceae</taxon>
        <taxon>Hypoxylon</taxon>
    </lineage>
</organism>
<keyword evidence="2" id="KW-1185">Reference proteome</keyword>
<gene>
    <name evidence="1" type="ORF">F4820DRAFT_440662</name>
</gene>